<reference evidence="6 7" key="1">
    <citation type="submission" date="2019-07" db="EMBL/GenBank/DDBJ databases">
        <title>Whole genome shotgun sequence of Reyranella soli NBRC 108950.</title>
        <authorList>
            <person name="Hosoyama A."/>
            <person name="Uohara A."/>
            <person name="Ohji S."/>
            <person name="Ichikawa N."/>
        </authorList>
    </citation>
    <scope>NUCLEOTIDE SEQUENCE [LARGE SCALE GENOMIC DNA]</scope>
    <source>
        <strain evidence="6 7">NBRC 108950</strain>
    </source>
</reference>
<organism evidence="6 7">
    <name type="scientific">Reyranella soli</name>
    <dbReference type="NCBI Taxonomy" id="1230389"/>
    <lineage>
        <taxon>Bacteria</taxon>
        <taxon>Pseudomonadati</taxon>
        <taxon>Pseudomonadota</taxon>
        <taxon>Alphaproteobacteria</taxon>
        <taxon>Hyphomicrobiales</taxon>
        <taxon>Reyranellaceae</taxon>
        <taxon>Reyranella</taxon>
    </lineage>
</organism>
<dbReference type="Gene3D" id="3.40.50.880">
    <property type="match status" value="1"/>
</dbReference>
<dbReference type="GO" id="GO:0006598">
    <property type="term" value="P:polyamine catabolic process"/>
    <property type="evidence" value="ECO:0007669"/>
    <property type="project" value="TreeGrafter"/>
</dbReference>
<evidence type="ECO:0000256" key="1">
    <source>
        <dbReference type="ARBA" id="ARBA00011083"/>
    </source>
</evidence>
<sequence>MACYFLCCGRAVPRRAALHKPRAGAAGCHLQTHPPNKRIASTFLHALAKEMDRSSLRPPLRPLVGVTACLKENGRGGWHHTVGDKYVRAAIQAVAALPVLIPAVGPEFGEDAAAMTEALDRLLDSLDGVLLTGSPSNVEPYHYGGEQSRQGTAHDPARDATTLPLIRHALDRGVPLFAICRGLQEVNVALGGTLHQLVHEVEGRRDHRSPKSSDIDVNYGPAHDIEIVEGGLLHRLLGERRVQVNSLHAQGVDRLAPRARLEAVAEDGQVEAFSVPDAPGFALALQWHPEHRALENPVSKKLFDAFAAACRSRAASRLVPPMRAAAE</sequence>
<dbReference type="AlphaFoldDB" id="A0A512NKT5"/>
<accession>A0A512NKT5</accession>
<dbReference type="Proteomes" id="UP000321058">
    <property type="component" value="Unassembled WGS sequence"/>
</dbReference>
<evidence type="ECO:0000256" key="4">
    <source>
        <dbReference type="ARBA" id="ARBA00060634"/>
    </source>
</evidence>
<dbReference type="FunFam" id="3.40.50.880:FF:000030">
    <property type="entry name" value="Gamma-glutamyl-gamma-aminobutyrate hydrolase PuuD"/>
    <property type="match status" value="1"/>
</dbReference>
<dbReference type="InterPro" id="IPR011697">
    <property type="entry name" value="Peptidase_C26"/>
</dbReference>
<evidence type="ECO:0000256" key="2">
    <source>
        <dbReference type="ARBA" id="ARBA00052718"/>
    </source>
</evidence>
<dbReference type="PANTHER" id="PTHR43235">
    <property type="entry name" value="GLUTAMINE AMIDOTRANSFERASE PB2B2.05-RELATED"/>
    <property type="match status" value="1"/>
</dbReference>
<comment type="pathway">
    <text evidence="4">Amine and polyamine degradation; putrescine degradation; 4-aminobutanoate from putrescine: step 4/4.</text>
</comment>
<keyword evidence="6" id="KW-0315">Glutamine amidotransferase</keyword>
<dbReference type="EMBL" id="BKAJ01000133">
    <property type="protein sequence ID" value="GEP59542.1"/>
    <property type="molecule type" value="Genomic_DNA"/>
</dbReference>
<dbReference type="GO" id="GO:0016740">
    <property type="term" value="F:transferase activity"/>
    <property type="evidence" value="ECO:0007669"/>
    <property type="project" value="UniProtKB-KW"/>
</dbReference>
<protein>
    <recommendedName>
        <fullName evidence="5">gamma-glutamyl-gamma-aminobutyrate hydrolase</fullName>
        <ecNumber evidence="5">3.5.1.94</ecNumber>
    </recommendedName>
</protein>
<dbReference type="GO" id="GO:0033969">
    <property type="term" value="F:gamma-glutamyl-gamma-aminobutyrate hydrolase activity"/>
    <property type="evidence" value="ECO:0007669"/>
    <property type="project" value="UniProtKB-EC"/>
</dbReference>
<evidence type="ECO:0000313" key="6">
    <source>
        <dbReference type="EMBL" id="GEP59542.1"/>
    </source>
</evidence>
<dbReference type="Pfam" id="PF07722">
    <property type="entry name" value="Peptidase_C26"/>
    <property type="match status" value="1"/>
</dbReference>
<evidence type="ECO:0000256" key="3">
    <source>
        <dbReference type="ARBA" id="ARBA00055068"/>
    </source>
</evidence>
<dbReference type="EC" id="3.5.1.94" evidence="5"/>
<proteinExistence type="inferred from homology"/>
<evidence type="ECO:0000313" key="7">
    <source>
        <dbReference type="Proteomes" id="UP000321058"/>
    </source>
</evidence>
<comment type="caution">
    <text evidence="6">The sequence shown here is derived from an EMBL/GenBank/DDBJ whole genome shotgun (WGS) entry which is preliminary data.</text>
</comment>
<gene>
    <name evidence="6" type="primary">spuA</name>
    <name evidence="6" type="ORF">RSO01_67080</name>
</gene>
<dbReference type="InterPro" id="IPR044668">
    <property type="entry name" value="PuuD-like"/>
</dbReference>
<keyword evidence="6" id="KW-0808">Transferase</keyword>
<dbReference type="InterPro" id="IPR029062">
    <property type="entry name" value="Class_I_gatase-like"/>
</dbReference>
<dbReference type="PROSITE" id="PS51273">
    <property type="entry name" value="GATASE_TYPE_1"/>
    <property type="match status" value="1"/>
</dbReference>
<comment type="catalytic activity">
    <reaction evidence="2">
        <text>4-(gamma-L-glutamylamino)butanoate + H2O = 4-aminobutanoate + L-glutamate</text>
        <dbReference type="Rhea" id="RHEA:19737"/>
        <dbReference type="ChEBI" id="CHEBI:15377"/>
        <dbReference type="ChEBI" id="CHEBI:29985"/>
        <dbReference type="ChEBI" id="CHEBI:58800"/>
        <dbReference type="ChEBI" id="CHEBI:59888"/>
        <dbReference type="EC" id="3.5.1.94"/>
    </reaction>
</comment>
<keyword evidence="7" id="KW-1185">Reference proteome</keyword>
<dbReference type="GO" id="GO:0005829">
    <property type="term" value="C:cytosol"/>
    <property type="evidence" value="ECO:0007669"/>
    <property type="project" value="TreeGrafter"/>
</dbReference>
<comment type="function">
    <text evidence="3">Involved in the breakdown of putrescine via hydrolysis of the gamma-glutamyl linkage of gamma-glutamyl-gamma-aminobutyrate.</text>
</comment>
<evidence type="ECO:0000256" key="5">
    <source>
        <dbReference type="ARBA" id="ARBA00066788"/>
    </source>
</evidence>
<dbReference type="SUPFAM" id="SSF52317">
    <property type="entry name" value="Class I glutamine amidotransferase-like"/>
    <property type="match status" value="1"/>
</dbReference>
<dbReference type="PANTHER" id="PTHR43235:SF1">
    <property type="entry name" value="GLUTAMINE AMIDOTRANSFERASE PB2B2.05-RELATED"/>
    <property type="match status" value="1"/>
</dbReference>
<comment type="similarity">
    <text evidence="1">Belongs to the peptidase C26 family.</text>
</comment>
<dbReference type="CDD" id="cd01745">
    <property type="entry name" value="GATase1_2"/>
    <property type="match status" value="1"/>
</dbReference>
<name>A0A512NKT5_9HYPH</name>